<dbReference type="EMBL" id="MDER01000030">
    <property type="protein sequence ID" value="ODP29531.1"/>
    <property type="molecule type" value="Genomic_DNA"/>
</dbReference>
<dbReference type="STRING" id="1886670.PTI45_01014"/>
<accession>A0A1E3L7F1</accession>
<dbReference type="RefSeq" id="WP_069326464.1">
    <property type="nucleotide sequence ID" value="NZ_MDER01000030.1"/>
</dbReference>
<comment type="caution">
    <text evidence="1">The sequence shown here is derived from an EMBL/GenBank/DDBJ whole genome shotgun (WGS) entry which is preliminary data.</text>
</comment>
<name>A0A1E3L7F1_9BACL</name>
<dbReference type="AlphaFoldDB" id="A0A1E3L7F1"/>
<sequence length="172" mass="20513">MYKYRISKYDPLFRAANGRYLKEDWISISDIDKTFDGKQLTIESYKAIEDGYVNAIYLIIGYMNIPFLSIKNLSKNSSIDVLQDLIRKYPELYNEKILDIYHNSKELDNLKKGVLDSYCRLLLRENIWSEVFYQEKFKVFIKYDYLMGIHSNQSLEKIIPDIEKLGLFIEKF</sequence>
<reference evidence="1 2" key="1">
    <citation type="submission" date="2016-08" db="EMBL/GenBank/DDBJ databases">
        <title>Genome sequencing of Paenibacillus sp. TI45-13ar, isolated from Korean traditional nuruk.</title>
        <authorList>
            <person name="Kim S.-J."/>
        </authorList>
    </citation>
    <scope>NUCLEOTIDE SEQUENCE [LARGE SCALE GENOMIC DNA]</scope>
    <source>
        <strain evidence="1 2">TI45-13ar</strain>
    </source>
</reference>
<proteinExistence type="predicted"/>
<keyword evidence="2" id="KW-1185">Reference proteome</keyword>
<evidence type="ECO:0000313" key="2">
    <source>
        <dbReference type="Proteomes" id="UP000094578"/>
    </source>
</evidence>
<dbReference type="Proteomes" id="UP000094578">
    <property type="component" value="Unassembled WGS sequence"/>
</dbReference>
<gene>
    <name evidence="1" type="ORF">PTI45_01014</name>
</gene>
<organism evidence="1 2">
    <name type="scientific">Paenibacillus nuruki</name>
    <dbReference type="NCBI Taxonomy" id="1886670"/>
    <lineage>
        <taxon>Bacteria</taxon>
        <taxon>Bacillati</taxon>
        <taxon>Bacillota</taxon>
        <taxon>Bacilli</taxon>
        <taxon>Bacillales</taxon>
        <taxon>Paenibacillaceae</taxon>
        <taxon>Paenibacillus</taxon>
    </lineage>
</organism>
<protein>
    <submittedName>
        <fullName evidence="1">Uncharacterized protein</fullName>
    </submittedName>
</protein>
<evidence type="ECO:0000313" key="1">
    <source>
        <dbReference type="EMBL" id="ODP29531.1"/>
    </source>
</evidence>